<evidence type="ECO:0000256" key="8">
    <source>
        <dbReference type="ARBA" id="ARBA00023002"/>
    </source>
</evidence>
<keyword evidence="6 11" id="KW-0288">FMN</keyword>
<comment type="cofactor">
    <cofactor evidence="11">
        <name>FMN</name>
        <dbReference type="ChEBI" id="CHEBI:58210"/>
    </cofactor>
    <text evidence="11">Binds 1 FMN per subunit.</text>
</comment>
<feature type="active site" description="Nucleophile" evidence="11">
    <location>
        <position position="180"/>
    </location>
</feature>
<feature type="domain" description="Dihydroorotate dehydrogenase catalytic" evidence="12">
    <location>
        <begin position="51"/>
        <end position="343"/>
    </location>
</feature>
<keyword evidence="8 11" id="KW-0560">Oxidoreductase</keyword>
<dbReference type="Pfam" id="PF01180">
    <property type="entry name" value="DHO_dh"/>
    <property type="match status" value="1"/>
</dbReference>
<organism evidence="13 14">
    <name type="scientific">Methylocapsa polymorpha</name>
    <dbReference type="NCBI Taxonomy" id="3080828"/>
    <lineage>
        <taxon>Bacteria</taxon>
        <taxon>Pseudomonadati</taxon>
        <taxon>Pseudomonadota</taxon>
        <taxon>Alphaproteobacteria</taxon>
        <taxon>Hyphomicrobiales</taxon>
        <taxon>Beijerinckiaceae</taxon>
        <taxon>Methylocapsa</taxon>
    </lineage>
</organism>
<evidence type="ECO:0000256" key="4">
    <source>
        <dbReference type="ARBA" id="ARBA00005359"/>
    </source>
</evidence>
<dbReference type="PANTHER" id="PTHR48109:SF4">
    <property type="entry name" value="DIHYDROOROTATE DEHYDROGENASE (QUINONE), MITOCHONDRIAL"/>
    <property type="match status" value="1"/>
</dbReference>
<dbReference type="RefSeq" id="WP_407338246.1">
    <property type="nucleotide sequence ID" value="NZ_CP136862.1"/>
</dbReference>
<proteinExistence type="inferred from homology"/>
<evidence type="ECO:0000256" key="5">
    <source>
        <dbReference type="ARBA" id="ARBA00022630"/>
    </source>
</evidence>
<comment type="function">
    <text evidence="1 11">Catalyzes the conversion of dihydroorotate to orotate with quinone as electron acceptor.</text>
</comment>
<evidence type="ECO:0000256" key="9">
    <source>
        <dbReference type="ARBA" id="ARBA00023136"/>
    </source>
</evidence>
<dbReference type="Gene3D" id="3.20.20.70">
    <property type="entry name" value="Aldolase class I"/>
    <property type="match status" value="1"/>
</dbReference>
<dbReference type="EC" id="1.3.5.2" evidence="11"/>
<dbReference type="NCBIfam" id="NF003645">
    <property type="entry name" value="PRK05286.1-2"/>
    <property type="match status" value="1"/>
</dbReference>
<feature type="binding site" evidence="11">
    <location>
        <begin position="323"/>
        <end position="324"/>
    </location>
    <ligand>
        <name>FMN</name>
        <dbReference type="ChEBI" id="CHEBI:58210"/>
    </ligand>
</feature>
<feature type="binding site" evidence="11">
    <location>
        <position position="273"/>
    </location>
    <ligand>
        <name>FMN</name>
        <dbReference type="ChEBI" id="CHEBI:58210"/>
    </ligand>
</feature>
<dbReference type="NCBIfam" id="TIGR01036">
    <property type="entry name" value="pyrD_sub2"/>
    <property type="match status" value="1"/>
</dbReference>
<feature type="binding site" evidence="11">
    <location>
        <position position="221"/>
    </location>
    <ligand>
        <name>FMN</name>
        <dbReference type="ChEBI" id="CHEBI:58210"/>
    </ligand>
</feature>
<reference evidence="13 14" key="1">
    <citation type="submission" date="2023-10" db="EMBL/GenBank/DDBJ databases">
        <title>Novel methanotroph of the genus Methylocapsa from a subarctic wetland.</title>
        <authorList>
            <person name="Belova S.E."/>
            <person name="Oshkin I.Y."/>
            <person name="Miroshnikov K."/>
            <person name="Dedysh S.N."/>
        </authorList>
    </citation>
    <scope>NUCLEOTIDE SEQUENCE [LARGE SCALE GENOMIC DNA]</scope>
    <source>
        <strain evidence="13 14">RX1</strain>
    </source>
</reference>
<sequence>MDELQLGVVRLLGALARPILFRLDPETAHELAIKALATCPLPRARPDDPRLAVSAFGLDFPNPLGLAAGFDKNGEIVDPVLRLGFGFIEVGTITPLPQAGNPRPRLFRLTRDQAVINRLGFCGDGHVAVHARLIKSPQMRGIVGVNLGANKDSPDRTTDYVRGVEAFADVADYFTINISSPNTPGLRDLQLGDALDDLLARVLGARDAAAERFGRKPVLVKIAPDLSLEELDAVVKCARARRIDGLIVSNTTVARPARLIEMDLAGETGGLSGRPLFALSTRVLAAACLRVENQFPLIGVGGVDCAEAAFAKIEAGASLVQFYSALVFKGLPLAEDIKRGLLRLIVQKSYPRLADAIGSAASDWASGKVSSDNFR</sequence>
<evidence type="ECO:0000313" key="13">
    <source>
        <dbReference type="EMBL" id="WOJ88809.1"/>
    </source>
</evidence>
<evidence type="ECO:0000256" key="2">
    <source>
        <dbReference type="ARBA" id="ARBA00004370"/>
    </source>
</evidence>
<dbReference type="HAMAP" id="MF_00225">
    <property type="entry name" value="DHO_dh_type2"/>
    <property type="match status" value="1"/>
</dbReference>
<keyword evidence="14" id="KW-1185">Reference proteome</keyword>
<evidence type="ECO:0000256" key="10">
    <source>
        <dbReference type="ARBA" id="ARBA00048639"/>
    </source>
</evidence>
<feature type="binding site" evidence="11">
    <location>
        <position position="177"/>
    </location>
    <ligand>
        <name>substrate</name>
    </ligand>
</feature>
<comment type="pathway">
    <text evidence="3 11">Pyrimidine metabolism; UMP biosynthesis via de novo pathway; orotate from (S)-dihydroorotate (quinone route): step 1/1.</text>
</comment>
<dbReference type="CDD" id="cd04738">
    <property type="entry name" value="DHOD_2_like"/>
    <property type="match status" value="1"/>
</dbReference>
<dbReference type="PROSITE" id="PS00911">
    <property type="entry name" value="DHODEHASE_1"/>
    <property type="match status" value="1"/>
</dbReference>
<name>A0ABZ0HNC6_9HYPH</name>
<evidence type="ECO:0000259" key="12">
    <source>
        <dbReference type="Pfam" id="PF01180"/>
    </source>
</evidence>
<keyword evidence="9 11" id="KW-0472">Membrane</keyword>
<feature type="binding site" evidence="11">
    <location>
        <begin position="68"/>
        <end position="72"/>
    </location>
    <ligand>
        <name>FMN</name>
        <dbReference type="ChEBI" id="CHEBI:58210"/>
    </ligand>
</feature>
<feature type="binding site" evidence="11">
    <location>
        <position position="92"/>
    </location>
    <ligand>
        <name>FMN</name>
        <dbReference type="ChEBI" id="CHEBI:58210"/>
    </ligand>
</feature>
<feature type="binding site" evidence="11">
    <location>
        <position position="249"/>
    </location>
    <ligand>
        <name>FMN</name>
        <dbReference type="ChEBI" id="CHEBI:58210"/>
    </ligand>
</feature>
<dbReference type="NCBIfam" id="NF003652">
    <property type="entry name" value="PRK05286.2-5"/>
    <property type="match status" value="1"/>
</dbReference>
<dbReference type="InterPro" id="IPR005719">
    <property type="entry name" value="Dihydroorotate_DH_2"/>
</dbReference>
<keyword evidence="11" id="KW-1003">Cell membrane</keyword>
<dbReference type="SUPFAM" id="SSF51395">
    <property type="entry name" value="FMN-linked oxidoreductases"/>
    <property type="match status" value="1"/>
</dbReference>
<feature type="binding site" evidence="11">
    <location>
        <position position="177"/>
    </location>
    <ligand>
        <name>FMN</name>
        <dbReference type="ChEBI" id="CHEBI:58210"/>
    </ligand>
</feature>
<feature type="binding site" evidence="11">
    <location>
        <position position="72"/>
    </location>
    <ligand>
        <name>substrate</name>
    </ligand>
</feature>
<comment type="similarity">
    <text evidence="4 11">Belongs to the dihydroorotate dehydrogenase family. Type 2 subfamily.</text>
</comment>
<keyword evidence="5 11" id="KW-0285">Flavoprotein</keyword>
<gene>
    <name evidence="11" type="primary">pyrD</name>
    <name evidence="13" type="ORF">RZS28_13450</name>
</gene>
<dbReference type="GO" id="GO:0106430">
    <property type="term" value="F:dihydroorotate dehydrogenase (quinone) activity"/>
    <property type="evidence" value="ECO:0007669"/>
    <property type="project" value="UniProtKB-EC"/>
</dbReference>
<feature type="binding site" evidence="11">
    <location>
        <position position="302"/>
    </location>
    <ligand>
        <name>FMN</name>
        <dbReference type="ChEBI" id="CHEBI:58210"/>
    </ligand>
</feature>
<feature type="binding site" evidence="11">
    <location>
        <begin position="250"/>
        <end position="251"/>
    </location>
    <ligand>
        <name>substrate</name>
    </ligand>
</feature>
<comment type="catalytic activity">
    <reaction evidence="10 11">
        <text>(S)-dihydroorotate + a quinone = orotate + a quinol</text>
        <dbReference type="Rhea" id="RHEA:30187"/>
        <dbReference type="ChEBI" id="CHEBI:24646"/>
        <dbReference type="ChEBI" id="CHEBI:30839"/>
        <dbReference type="ChEBI" id="CHEBI:30864"/>
        <dbReference type="ChEBI" id="CHEBI:132124"/>
        <dbReference type="EC" id="1.3.5.2"/>
    </reaction>
</comment>
<evidence type="ECO:0000256" key="7">
    <source>
        <dbReference type="ARBA" id="ARBA00022975"/>
    </source>
</evidence>
<dbReference type="PANTHER" id="PTHR48109">
    <property type="entry name" value="DIHYDROOROTATE DEHYDROGENASE (QUINONE), MITOCHONDRIAL-RELATED"/>
    <property type="match status" value="1"/>
</dbReference>
<dbReference type="EMBL" id="CP136862">
    <property type="protein sequence ID" value="WOJ88809.1"/>
    <property type="molecule type" value="Genomic_DNA"/>
</dbReference>
<evidence type="ECO:0000256" key="3">
    <source>
        <dbReference type="ARBA" id="ARBA00005161"/>
    </source>
</evidence>
<feature type="binding site" evidence="11">
    <location>
        <position position="146"/>
    </location>
    <ligand>
        <name>FMN</name>
        <dbReference type="ChEBI" id="CHEBI:58210"/>
    </ligand>
</feature>
<accession>A0ABZ0HNC6</accession>
<comment type="subunit">
    <text evidence="11">Monomer.</text>
</comment>
<feature type="binding site" evidence="11">
    <location>
        <position position="182"/>
    </location>
    <ligand>
        <name>substrate</name>
    </ligand>
</feature>
<dbReference type="Proteomes" id="UP001626536">
    <property type="component" value="Chromosome"/>
</dbReference>
<evidence type="ECO:0000256" key="11">
    <source>
        <dbReference type="HAMAP-Rule" id="MF_00225"/>
    </source>
</evidence>
<keyword evidence="7 11" id="KW-0665">Pyrimidine biosynthesis</keyword>
<comment type="subcellular location">
    <subcellularLocation>
        <location evidence="11">Cell membrane</location>
        <topology evidence="11">Peripheral membrane protein</topology>
    </subcellularLocation>
    <subcellularLocation>
        <location evidence="2">Membrane</location>
    </subcellularLocation>
</comment>
<evidence type="ECO:0000256" key="1">
    <source>
        <dbReference type="ARBA" id="ARBA00003125"/>
    </source>
</evidence>
<dbReference type="InterPro" id="IPR050074">
    <property type="entry name" value="DHO_dehydrogenase"/>
</dbReference>
<dbReference type="InterPro" id="IPR001295">
    <property type="entry name" value="Dihydroorotate_DH_CS"/>
</dbReference>
<evidence type="ECO:0000256" key="6">
    <source>
        <dbReference type="ARBA" id="ARBA00022643"/>
    </source>
</evidence>
<evidence type="ECO:0000313" key="14">
    <source>
        <dbReference type="Proteomes" id="UP001626536"/>
    </source>
</evidence>
<dbReference type="InterPro" id="IPR013785">
    <property type="entry name" value="Aldolase_TIM"/>
</dbReference>
<dbReference type="InterPro" id="IPR005720">
    <property type="entry name" value="Dihydroorotate_DH_cat"/>
</dbReference>
<protein>
    <recommendedName>
        <fullName evidence="11">Dihydroorotate dehydrogenase (quinone)</fullName>
        <ecNumber evidence="11">1.3.5.2</ecNumber>
    </recommendedName>
    <alternativeName>
        <fullName evidence="11">DHOdehase</fullName>
        <shortName evidence="11">DHOD</shortName>
        <shortName evidence="11">DHODase</shortName>
    </alternativeName>
    <alternativeName>
        <fullName evidence="11">Dihydroorotate oxidase</fullName>
    </alternativeName>
</protein>
<feature type="binding site" evidence="11">
    <location>
        <begin position="117"/>
        <end position="121"/>
    </location>
    <ligand>
        <name>substrate</name>
    </ligand>
</feature>